<name>A0ABX7MP70_9GAMM</name>
<sequence length="186" mass="20603">MDRIEAAPTVDKNYEKVLVFVVSAKQNVRDVVETKIVTKMNESEFQSARFGMANSDVPWEDEEELGALVAENASAGQYDGVLVISLMSKDRDARYVPEQVVYQPITTSVGPLASTTYMDTTVVPKSYEETTNYVLKSTLFDTETTNPVWQMYSTTVDPDSLGKAAEDFGEAVVKALRKTLPQPGKE</sequence>
<dbReference type="Proteomes" id="UP000663555">
    <property type="component" value="Chromosome"/>
</dbReference>
<reference evidence="1 2" key="1">
    <citation type="submission" date="2021-03" db="EMBL/GenBank/DDBJ databases">
        <title>Genome sequencing of Marinobacter sp. LPB0319.</title>
        <authorList>
            <person name="Kim J."/>
        </authorList>
    </citation>
    <scope>NUCLEOTIDE SEQUENCE [LARGE SCALE GENOMIC DNA]</scope>
    <source>
        <strain evidence="1 2">LPB0319</strain>
    </source>
</reference>
<accession>A0ABX7MP70</accession>
<gene>
    <name evidence="1" type="ORF">LPB19_12995</name>
</gene>
<evidence type="ECO:0008006" key="3">
    <source>
        <dbReference type="Google" id="ProtNLM"/>
    </source>
</evidence>
<protein>
    <recommendedName>
        <fullName evidence="3">DUF4136 domain-containing protein</fullName>
    </recommendedName>
</protein>
<dbReference type="RefSeq" id="WP_206643323.1">
    <property type="nucleotide sequence ID" value="NZ_CP071247.1"/>
</dbReference>
<proteinExistence type="predicted"/>
<evidence type="ECO:0000313" key="2">
    <source>
        <dbReference type="Proteomes" id="UP000663555"/>
    </source>
</evidence>
<dbReference type="EMBL" id="CP071247">
    <property type="protein sequence ID" value="QSP94101.1"/>
    <property type="molecule type" value="Genomic_DNA"/>
</dbReference>
<keyword evidence="2" id="KW-1185">Reference proteome</keyword>
<organism evidence="1 2">
    <name type="scientific">Marinobacter salinisoli</name>
    <dbReference type="NCBI Taxonomy" id="2769486"/>
    <lineage>
        <taxon>Bacteria</taxon>
        <taxon>Pseudomonadati</taxon>
        <taxon>Pseudomonadota</taxon>
        <taxon>Gammaproteobacteria</taxon>
        <taxon>Pseudomonadales</taxon>
        <taxon>Marinobacteraceae</taxon>
        <taxon>Marinobacter</taxon>
    </lineage>
</organism>
<evidence type="ECO:0000313" key="1">
    <source>
        <dbReference type="EMBL" id="QSP94101.1"/>
    </source>
</evidence>